<dbReference type="EMBL" id="JAPEVA010000117">
    <property type="protein sequence ID" value="KAJ4398940.1"/>
    <property type="molecule type" value="Genomic_DNA"/>
</dbReference>
<protein>
    <submittedName>
        <fullName evidence="2">Uncharacterized protein</fullName>
    </submittedName>
</protein>
<keyword evidence="3" id="KW-1185">Reference proteome</keyword>
<sequence length="186" mass="21443">MAIRGNVPRLEVRVVDHQREAFKEYDDNETDSDEQSSLKRKECDYGECDDSGEPKAVKYTEPSSGGSSTRLTEMKDKPQEFEFSLVEPDCIPMAVFELRYRSLAALRALQVVSHSHNHHHLVGQRSTKDMSRAELQKLVQQLLVERPSHISIKSLAVWQEPAYQIVFITESERDLDEVWVKQIDKL</sequence>
<evidence type="ECO:0000313" key="3">
    <source>
        <dbReference type="Proteomes" id="UP001140510"/>
    </source>
</evidence>
<feature type="compositionally biased region" description="Polar residues" evidence="1">
    <location>
        <begin position="61"/>
        <end position="71"/>
    </location>
</feature>
<organism evidence="2 3">
    <name type="scientific">Didymella pomorum</name>
    <dbReference type="NCBI Taxonomy" id="749634"/>
    <lineage>
        <taxon>Eukaryota</taxon>
        <taxon>Fungi</taxon>
        <taxon>Dikarya</taxon>
        <taxon>Ascomycota</taxon>
        <taxon>Pezizomycotina</taxon>
        <taxon>Dothideomycetes</taxon>
        <taxon>Pleosporomycetidae</taxon>
        <taxon>Pleosporales</taxon>
        <taxon>Pleosporineae</taxon>
        <taxon>Didymellaceae</taxon>
        <taxon>Didymella</taxon>
    </lineage>
</organism>
<accession>A0A9W8Z6P9</accession>
<name>A0A9W8Z6P9_9PLEO</name>
<dbReference type="Proteomes" id="UP001140510">
    <property type="component" value="Unassembled WGS sequence"/>
</dbReference>
<evidence type="ECO:0000313" key="2">
    <source>
        <dbReference type="EMBL" id="KAJ4398940.1"/>
    </source>
</evidence>
<proteinExistence type="predicted"/>
<gene>
    <name evidence="2" type="ORF">N0V91_009806</name>
</gene>
<comment type="caution">
    <text evidence="2">The sequence shown here is derived from an EMBL/GenBank/DDBJ whole genome shotgun (WGS) entry which is preliminary data.</text>
</comment>
<evidence type="ECO:0000256" key="1">
    <source>
        <dbReference type="SAM" id="MobiDB-lite"/>
    </source>
</evidence>
<feature type="region of interest" description="Disordered" evidence="1">
    <location>
        <begin position="23"/>
        <end position="73"/>
    </location>
</feature>
<reference evidence="2" key="1">
    <citation type="submission" date="2022-10" db="EMBL/GenBank/DDBJ databases">
        <title>Tapping the CABI collections for fungal endophytes: first genome assemblies for Collariella, Neodidymelliopsis, Ascochyta clinopodiicola, Didymella pomorum, Didymosphaeria variabile, Neocosmospora piperis and Neocucurbitaria cava.</title>
        <authorList>
            <person name="Hill R."/>
        </authorList>
    </citation>
    <scope>NUCLEOTIDE SEQUENCE</scope>
    <source>
        <strain evidence="2">IMI 355091</strain>
    </source>
</reference>
<dbReference type="AlphaFoldDB" id="A0A9W8Z6P9"/>